<feature type="transmembrane region" description="Helical" evidence="10">
    <location>
        <begin position="380"/>
        <end position="401"/>
    </location>
</feature>
<keyword evidence="2" id="KW-0813">Transport</keyword>
<evidence type="ECO:0000256" key="2">
    <source>
        <dbReference type="ARBA" id="ARBA00022448"/>
    </source>
</evidence>
<dbReference type="CDD" id="cd03244">
    <property type="entry name" value="ABCC_MRP_domain2"/>
    <property type="match status" value="1"/>
</dbReference>
<comment type="caution">
    <text evidence="13">The sequence shown here is derived from an EMBL/GenBank/DDBJ whole genome shotgun (WGS) entry which is preliminary data.</text>
</comment>
<feature type="transmembrane region" description="Helical" evidence="10">
    <location>
        <begin position="337"/>
        <end position="360"/>
    </location>
</feature>
<keyword evidence="8 10" id="KW-0472">Membrane</keyword>
<dbReference type="Pfam" id="PF00664">
    <property type="entry name" value="ABC_membrane"/>
    <property type="match status" value="2"/>
</dbReference>
<dbReference type="FunFam" id="1.20.1560.10:FF:000006">
    <property type="entry name" value="ATP-binding cassette, sub-family C (CFTR/MRP), member 9"/>
    <property type="match status" value="1"/>
</dbReference>
<dbReference type="FunFam" id="3.40.50.300:FF:000973">
    <property type="entry name" value="Multidrug resistance-associated protein 4"/>
    <property type="match status" value="1"/>
</dbReference>
<evidence type="ECO:0000259" key="11">
    <source>
        <dbReference type="PROSITE" id="PS50893"/>
    </source>
</evidence>
<dbReference type="InterPro" id="IPR027417">
    <property type="entry name" value="P-loop_NTPase"/>
</dbReference>
<dbReference type="InterPro" id="IPR044726">
    <property type="entry name" value="ABCC_6TM_D2"/>
</dbReference>
<dbReference type="PROSITE" id="PS00211">
    <property type="entry name" value="ABC_TRANSPORTER_1"/>
    <property type="match status" value="1"/>
</dbReference>
<gene>
    <name evidence="13" type="ORF">LY90DRAFT_410097</name>
</gene>
<dbReference type="GO" id="GO:0016020">
    <property type="term" value="C:membrane"/>
    <property type="evidence" value="ECO:0007669"/>
    <property type="project" value="UniProtKB-SubCell"/>
</dbReference>
<evidence type="ECO:0000256" key="3">
    <source>
        <dbReference type="ARBA" id="ARBA00022692"/>
    </source>
</evidence>
<keyword evidence="6" id="KW-0067">ATP-binding</keyword>
<evidence type="ECO:0000256" key="6">
    <source>
        <dbReference type="ARBA" id="ARBA00022840"/>
    </source>
</evidence>
<organism evidence="13 14">
    <name type="scientific">Neocallimastix californiae</name>
    <dbReference type="NCBI Taxonomy" id="1754190"/>
    <lineage>
        <taxon>Eukaryota</taxon>
        <taxon>Fungi</taxon>
        <taxon>Fungi incertae sedis</taxon>
        <taxon>Chytridiomycota</taxon>
        <taxon>Chytridiomycota incertae sedis</taxon>
        <taxon>Neocallimastigomycetes</taxon>
        <taxon>Neocallimastigales</taxon>
        <taxon>Neocallimastigaceae</taxon>
        <taxon>Neocallimastix</taxon>
    </lineage>
</organism>
<sequence>MTENATSNDKLYNKDDEIPVSSIVNKKKREEISLSSHGYFSDLFFLWVFRFIRLCRNIDLSNIHISLGKSESSKHTGKKLYKSWRYEIEYHTSQPSVLRSLFRILGKQFSLLAIWKVLWIFFTWLGAYWLLKHSILYIENYHDSSKQNEPVYAGHLYALGLLISSIISSICFHQLYIQGTKIGIQARSGLMVLIYRKSLKLSSLSNGIGNIVNLISNDCNRIAEVCINFHFLWSSVVEAIIIVVIAIIEIGYSALPALFIIIFVLLPLQYFLPKYAATTSLKTTFAVTKRVQLMSEILTVMRLIKMYAWEKFFKNKVNEARKNEMDQIKKALRFKTISFMIVFTAPMLTTFLCLITYQILEKKQMTPSVTFTILSLFNTLRYPMTMLPTAIRSIMGAQVAFKRLDEFFILPEAENYINYENDDKKEYAIEVVNGCFEWQGSENPALNNININIKHGEHAIIIGDFASCSTLIAAITGQIRLLSGDIDINGAIGYIPQEPWIINGTIQDNIIFGQPFNEERYQKVIEACLLSRDISIFPQGDQTELTDRGANLSPGQRQKISIARCLYHEANLILIEDSFSIFEPQIARILFNNCVKDFLKEKAILFVTQQSQFLPECELVIIIENGEIVEQGSYEELKERNISFSSLVNDEQIALDDELLDFNKYLELPSANNGDMTIHQLNNLQVEVTEATISKIIEKNQRSVLSGARVLSNNQETVHRTIEQNQLTMHSILDINTDINRQNETSITYKSMYQKAYLSYLQSAIGLPLTLLLIVFFIIVHSFRFLSVGAMVRGLLFCIVISKKSQSFHNGIFNSIMRAPMYFFDTTSLGLILAAFAKHLYLIDDYLPDTIFQFLHYFPFIIGTLIMVLIVVPYLWTVVIFFITLVILIRTYSRLPEHRLEQLESNTKGPIFLHLSTTLEGLFSIRVYRAQDRFTHVYKNAIDENHKALFSLMFVKTWIAFYIDIVASLFIYISALFLVLFPNSNFSLTEVTPSSTGLALSNALQLLVFLQWLMRTISDIHGAMYSCSTLRLYTDHVPSEAPAIVNSNRPPEGWPNNGKIDFRNVVVRYYQYAIAVLKNITFSIRARETVGVVGKSGIGKTTLMMSLLRMVEASEGSIYIDGLAIKEMGLYDIRSRIAVIPQEPVLFAGTIRSNLDPFEKLTDDEIWKALQDVHIADSIEEMPLKLETPIIENGRNFTLSERLLFMIARAVLLNTKIVVLDEPLAALDYETDELIQNTIWKCFENKTLIIIASQLSHIMRADRIMVLESGRISEFDTPQGLLSNQNGAFSKIIEQSGDLEAQKIKKEILSKISPPKSNESGLHVMFKEDPNHVSKHANKMNNQNNKSQLTPMPKSLENVFFNITNNSETIKNTPSSSKSSGGGYTNLLSLYTNPNKKDDDDEKDITDRKSDQYLRDNNIFIE</sequence>
<dbReference type="Gene3D" id="1.20.1560.10">
    <property type="entry name" value="ABC transporter type 1, transmembrane domain"/>
    <property type="match status" value="2"/>
</dbReference>
<feature type="transmembrane region" description="Helical" evidence="10">
    <location>
        <begin position="959"/>
        <end position="981"/>
    </location>
</feature>
<dbReference type="CDD" id="cd03250">
    <property type="entry name" value="ABCC_MRP_domain1"/>
    <property type="match status" value="1"/>
</dbReference>
<evidence type="ECO:0000313" key="13">
    <source>
        <dbReference type="EMBL" id="ORY57077.1"/>
    </source>
</evidence>
<feature type="domain" description="ABC transporter" evidence="11">
    <location>
        <begin position="429"/>
        <end position="650"/>
    </location>
</feature>
<proteinExistence type="predicted"/>
<dbReference type="Gene3D" id="3.40.50.300">
    <property type="entry name" value="P-loop containing nucleotide triphosphate hydrolases"/>
    <property type="match status" value="2"/>
</dbReference>
<dbReference type="InterPro" id="IPR044746">
    <property type="entry name" value="ABCC_6TM_D1"/>
</dbReference>
<dbReference type="SUPFAM" id="SSF52540">
    <property type="entry name" value="P-loop containing nucleoside triphosphate hydrolases"/>
    <property type="match status" value="2"/>
</dbReference>
<dbReference type="OrthoDB" id="6500128at2759"/>
<dbReference type="GO" id="GO:0016887">
    <property type="term" value="F:ATP hydrolysis activity"/>
    <property type="evidence" value="ECO:0007669"/>
    <property type="project" value="InterPro"/>
</dbReference>
<feature type="transmembrane region" description="Helical" evidence="10">
    <location>
        <begin position="231"/>
        <end position="248"/>
    </location>
</feature>
<feature type="transmembrane region" description="Helical" evidence="10">
    <location>
        <begin position="109"/>
        <end position="131"/>
    </location>
</feature>
<dbReference type="FunFam" id="3.40.50.300:FF:000163">
    <property type="entry name" value="Multidrug resistance-associated protein member 4"/>
    <property type="match status" value="1"/>
</dbReference>
<feature type="transmembrane region" description="Helical" evidence="10">
    <location>
        <begin position="151"/>
        <end position="172"/>
    </location>
</feature>
<dbReference type="PROSITE" id="PS50893">
    <property type="entry name" value="ABC_TRANSPORTER_2"/>
    <property type="match status" value="2"/>
</dbReference>
<evidence type="ECO:0000256" key="9">
    <source>
        <dbReference type="SAM" id="MobiDB-lite"/>
    </source>
</evidence>
<feature type="domain" description="ABC transmembrane type-1" evidence="12">
    <location>
        <begin position="787"/>
        <end position="1022"/>
    </location>
</feature>
<evidence type="ECO:0000256" key="4">
    <source>
        <dbReference type="ARBA" id="ARBA00022737"/>
    </source>
</evidence>
<feature type="compositionally biased region" description="Polar residues" evidence="9">
    <location>
        <begin position="1367"/>
        <end position="1379"/>
    </location>
</feature>
<feature type="region of interest" description="Disordered" evidence="9">
    <location>
        <begin position="1367"/>
        <end position="1410"/>
    </location>
</feature>
<keyword evidence="7 10" id="KW-1133">Transmembrane helix</keyword>
<dbReference type="STRING" id="1754190.A0A1Y2DD05"/>
<dbReference type="PANTHER" id="PTHR24223">
    <property type="entry name" value="ATP-BINDING CASSETTE SUB-FAMILY C"/>
    <property type="match status" value="1"/>
</dbReference>
<keyword evidence="13" id="KW-0378">Hydrolase</keyword>
<feature type="transmembrane region" description="Helical" evidence="10">
    <location>
        <begin position="861"/>
        <end position="889"/>
    </location>
</feature>
<dbReference type="PANTHER" id="PTHR24223:SF447">
    <property type="entry name" value="MULTIDRUG RESISTANCE-ASSOCIATED PROTEIN 5"/>
    <property type="match status" value="1"/>
</dbReference>
<evidence type="ECO:0000313" key="14">
    <source>
        <dbReference type="Proteomes" id="UP000193920"/>
    </source>
</evidence>
<dbReference type="CDD" id="cd18579">
    <property type="entry name" value="ABC_6TM_ABCC_D1"/>
    <property type="match status" value="1"/>
</dbReference>
<feature type="transmembrane region" description="Helical" evidence="10">
    <location>
        <begin position="822"/>
        <end position="841"/>
    </location>
</feature>
<dbReference type="GO" id="GO:0140359">
    <property type="term" value="F:ABC-type transporter activity"/>
    <property type="evidence" value="ECO:0007669"/>
    <property type="project" value="InterPro"/>
</dbReference>
<feature type="transmembrane region" description="Helical" evidence="10">
    <location>
        <begin position="785"/>
        <end position="802"/>
    </location>
</feature>
<feature type="transmembrane region" description="Helical" evidence="10">
    <location>
        <begin position="254"/>
        <end position="272"/>
    </location>
</feature>
<feature type="domain" description="ABC transporter" evidence="11">
    <location>
        <begin position="1060"/>
        <end position="1294"/>
    </location>
</feature>
<dbReference type="InterPro" id="IPR017871">
    <property type="entry name" value="ABC_transporter-like_CS"/>
</dbReference>
<protein>
    <submittedName>
        <fullName evidence="13">p-loop containing nucleoside triphosphate hydrolase protein</fullName>
    </submittedName>
</protein>
<evidence type="ECO:0000259" key="12">
    <source>
        <dbReference type="PROSITE" id="PS50929"/>
    </source>
</evidence>
<evidence type="ECO:0000256" key="8">
    <source>
        <dbReference type="ARBA" id="ARBA00023136"/>
    </source>
</evidence>
<dbReference type="InterPro" id="IPR036640">
    <property type="entry name" value="ABC1_TM_sf"/>
</dbReference>
<reference evidence="13 14" key="1">
    <citation type="submission" date="2016-08" db="EMBL/GenBank/DDBJ databases">
        <title>A Parts List for Fungal Cellulosomes Revealed by Comparative Genomics.</title>
        <authorList>
            <consortium name="DOE Joint Genome Institute"/>
            <person name="Haitjema C.H."/>
            <person name="Gilmore S.P."/>
            <person name="Henske J.K."/>
            <person name="Solomon K.V."/>
            <person name="De Groot R."/>
            <person name="Kuo A."/>
            <person name="Mondo S.J."/>
            <person name="Salamov A.A."/>
            <person name="Labutti K."/>
            <person name="Zhao Z."/>
            <person name="Chiniquy J."/>
            <person name="Barry K."/>
            <person name="Brewer H.M."/>
            <person name="Purvine S.O."/>
            <person name="Wright A.T."/>
            <person name="Boxma B."/>
            <person name="Van Alen T."/>
            <person name="Hackstein J.H."/>
            <person name="Baker S.E."/>
            <person name="Grigoriev I.V."/>
            <person name="O'Malley M.A."/>
        </authorList>
    </citation>
    <scope>NUCLEOTIDE SEQUENCE [LARGE SCALE GENOMIC DNA]</scope>
    <source>
        <strain evidence="13 14">G1</strain>
    </source>
</reference>
<keyword evidence="3 10" id="KW-0812">Transmembrane</keyword>
<keyword evidence="5" id="KW-0547">Nucleotide-binding</keyword>
<dbReference type="SUPFAM" id="SSF90123">
    <property type="entry name" value="ABC transporter transmembrane region"/>
    <property type="match status" value="2"/>
</dbReference>
<dbReference type="Pfam" id="PF00005">
    <property type="entry name" value="ABC_tran"/>
    <property type="match status" value="2"/>
</dbReference>
<dbReference type="EMBL" id="MCOG01000071">
    <property type="protein sequence ID" value="ORY57077.1"/>
    <property type="molecule type" value="Genomic_DNA"/>
</dbReference>
<dbReference type="InterPro" id="IPR003439">
    <property type="entry name" value="ABC_transporter-like_ATP-bd"/>
</dbReference>
<dbReference type="PROSITE" id="PS50929">
    <property type="entry name" value="ABC_TM1F"/>
    <property type="match status" value="2"/>
</dbReference>
<dbReference type="InterPro" id="IPR011527">
    <property type="entry name" value="ABC1_TM_dom"/>
</dbReference>
<name>A0A1Y2DD05_9FUNG</name>
<feature type="transmembrane region" description="Helical" evidence="10">
    <location>
        <begin position="757"/>
        <end position="779"/>
    </location>
</feature>
<dbReference type="SMART" id="SM00382">
    <property type="entry name" value="AAA"/>
    <property type="match status" value="1"/>
</dbReference>
<dbReference type="Proteomes" id="UP000193920">
    <property type="component" value="Unassembled WGS sequence"/>
</dbReference>
<evidence type="ECO:0000256" key="7">
    <source>
        <dbReference type="ARBA" id="ARBA00022989"/>
    </source>
</evidence>
<keyword evidence="4" id="KW-0677">Repeat</keyword>
<evidence type="ECO:0000256" key="10">
    <source>
        <dbReference type="SAM" id="Phobius"/>
    </source>
</evidence>
<dbReference type="GO" id="GO:0005524">
    <property type="term" value="F:ATP binding"/>
    <property type="evidence" value="ECO:0007669"/>
    <property type="project" value="UniProtKB-KW"/>
</dbReference>
<evidence type="ECO:0000256" key="1">
    <source>
        <dbReference type="ARBA" id="ARBA00004141"/>
    </source>
</evidence>
<comment type="subcellular location">
    <subcellularLocation>
        <location evidence="1">Membrane</location>
        <topology evidence="1">Multi-pass membrane protein</topology>
    </subcellularLocation>
</comment>
<feature type="domain" description="ABC transmembrane type-1" evidence="12">
    <location>
        <begin position="125"/>
        <end position="396"/>
    </location>
</feature>
<dbReference type="InterPro" id="IPR050173">
    <property type="entry name" value="ABC_transporter_C-like"/>
</dbReference>
<dbReference type="InterPro" id="IPR003593">
    <property type="entry name" value="AAA+_ATPase"/>
</dbReference>
<keyword evidence="14" id="KW-1185">Reference proteome</keyword>
<accession>A0A1Y2DD05</accession>
<dbReference type="CDD" id="cd18580">
    <property type="entry name" value="ABC_6TM_ABCC_D2"/>
    <property type="match status" value="1"/>
</dbReference>
<evidence type="ECO:0000256" key="5">
    <source>
        <dbReference type="ARBA" id="ARBA00022741"/>
    </source>
</evidence>